<dbReference type="InterPro" id="IPR052936">
    <property type="entry name" value="Jasmonate_Hydroxylase-like"/>
</dbReference>
<dbReference type="InterPro" id="IPR007138">
    <property type="entry name" value="ABM_dom"/>
</dbReference>
<dbReference type="Proteomes" id="UP000207598">
    <property type="component" value="Unassembled WGS sequence"/>
</dbReference>
<dbReference type="PANTHER" id="PTHR37811">
    <property type="entry name" value="BLL5343 PROTEIN"/>
    <property type="match status" value="1"/>
</dbReference>
<organism evidence="2 3">
    <name type="scientific">Maliponia aquimaris</name>
    <dbReference type="NCBI Taxonomy" id="1673631"/>
    <lineage>
        <taxon>Bacteria</taxon>
        <taxon>Pseudomonadati</taxon>
        <taxon>Pseudomonadota</taxon>
        <taxon>Alphaproteobacteria</taxon>
        <taxon>Rhodobacterales</taxon>
        <taxon>Paracoccaceae</taxon>
        <taxon>Maliponia</taxon>
    </lineage>
</organism>
<name>A0A238KFT9_9RHOB</name>
<dbReference type="Pfam" id="PF03992">
    <property type="entry name" value="ABM"/>
    <property type="match status" value="1"/>
</dbReference>
<keyword evidence="2" id="KW-0503">Monooxygenase</keyword>
<protein>
    <submittedName>
        <fullName evidence="2">Antibiotic biosynthesis monooxygenase</fullName>
    </submittedName>
</protein>
<evidence type="ECO:0000259" key="1">
    <source>
        <dbReference type="Pfam" id="PF03992"/>
    </source>
</evidence>
<gene>
    <name evidence="2" type="ORF">MAA8898_02308</name>
</gene>
<dbReference type="RefSeq" id="WP_094021129.1">
    <property type="nucleotide sequence ID" value="NZ_FXYF01000005.1"/>
</dbReference>
<dbReference type="AlphaFoldDB" id="A0A238KFT9"/>
<evidence type="ECO:0000313" key="2">
    <source>
        <dbReference type="EMBL" id="SMX40942.1"/>
    </source>
</evidence>
<dbReference type="Gene3D" id="3.30.70.100">
    <property type="match status" value="1"/>
</dbReference>
<proteinExistence type="predicted"/>
<dbReference type="GO" id="GO:0004497">
    <property type="term" value="F:monooxygenase activity"/>
    <property type="evidence" value="ECO:0007669"/>
    <property type="project" value="UniProtKB-KW"/>
</dbReference>
<dbReference type="PANTHER" id="PTHR37811:SF2">
    <property type="entry name" value="ABM DOMAIN-CONTAINING PROTEIN"/>
    <property type="match status" value="1"/>
</dbReference>
<dbReference type="InterPro" id="IPR011008">
    <property type="entry name" value="Dimeric_a/b-barrel"/>
</dbReference>
<evidence type="ECO:0000313" key="3">
    <source>
        <dbReference type="Proteomes" id="UP000207598"/>
    </source>
</evidence>
<keyword evidence="2" id="KW-0560">Oxidoreductase</keyword>
<sequence>MHCLFFDVRPKPGHMPHYFEHVERLKPILAQHRGLLYLERFRPLDDPEALLSHQLWQDESALAAWRRDATHRASQAAGRTTHFEDYRIRVGAQETTIDAEARDRFLVAAHGTTPAAEGRAYESVTRPGRFVTLAEAGQGAAAQALATRAQADGAEEVRVFRVTRDYTMTNRAEAPARD</sequence>
<reference evidence="2 3" key="1">
    <citation type="submission" date="2017-05" db="EMBL/GenBank/DDBJ databases">
        <authorList>
            <person name="Song R."/>
            <person name="Chenine A.L."/>
            <person name="Ruprecht R.M."/>
        </authorList>
    </citation>
    <scope>NUCLEOTIDE SEQUENCE [LARGE SCALE GENOMIC DNA]</scope>
    <source>
        <strain evidence="2 3">CECT 8898</strain>
    </source>
</reference>
<accession>A0A238KFT9</accession>
<dbReference type="SUPFAM" id="SSF54909">
    <property type="entry name" value="Dimeric alpha+beta barrel"/>
    <property type="match status" value="1"/>
</dbReference>
<dbReference type="OrthoDB" id="9797060at2"/>
<keyword evidence="3" id="KW-1185">Reference proteome</keyword>
<feature type="domain" description="ABM" evidence="1">
    <location>
        <begin position="1"/>
        <end position="76"/>
    </location>
</feature>
<dbReference type="EMBL" id="FXYF01000005">
    <property type="protein sequence ID" value="SMX40942.1"/>
    <property type="molecule type" value="Genomic_DNA"/>
</dbReference>